<dbReference type="eggNOG" id="arCOG02650">
    <property type="taxonomic scope" value="Archaea"/>
</dbReference>
<dbReference type="Gene3D" id="3.30.70.20">
    <property type="match status" value="1"/>
</dbReference>
<dbReference type="InterPro" id="IPR017896">
    <property type="entry name" value="4Fe4S_Fe-S-bd"/>
</dbReference>
<feature type="domain" description="4Fe-4S ferredoxin-type" evidence="1">
    <location>
        <begin position="57"/>
        <end position="86"/>
    </location>
</feature>
<proteinExistence type="predicted"/>
<dbReference type="Pfam" id="PF04422">
    <property type="entry name" value="FrhB_FdhB_N"/>
    <property type="match status" value="1"/>
</dbReference>
<keyword evidence="2" id="KW-0560">Oxidoreductase</keyword>
<dbReference type="PANTHER" id="PTHR31332:SF0">
    <property type="entry name" value="7-HYDROXYMETHYL CHLOROPHYLL A REDUCTASE, CHLOROPLASTIC"/>
    <property type="match status" value="1"/>
</dbReference>
<organism evidence="2 3">
    <name type="scientific">Archaeoglobus veneficus (strain DSM 11195 / SNP6)</name>
    <dbReference type="NCBI Taxonomy" id="693661"/>
    <lineage>
        <taxon>Archaea</taxon>
        <taxon>Methanobacteriati</taxon>
        <taxon>Methanobacteriota</taxon>
        <taxon>Archaeoglobi</taxon>
        <taxon>Archaeoglobales</taxon>
        <taxon>Archaeoglobaceae</taxon>
        <taxon>Archaeoglobus</taxon>
    </lineage>
</organism>
<dbReference type="GO" id="GO:0050454">
    <property type="term" value="F:coenzyme F420 hydrogenase activity"/>
    <property type="evidence" value="ECO:0007669"/>
    <property type="project" value="UniProtKB-EC"/>
</dbReference>
<dbReference type="Pfam" id="PF13237">
    <property type="entry name" value="Fer4_10"/>
    <property type="match status" value="1"/>
</dbReference>
<dbReference type="InterPro" id="IPR007525">
    <property type="entry name" value="FrhB_FdhB_C"/>
</dbReference>
<dbReference type="Proteomes" id="UP000008136">
    <property type="component" value="Chromosome"/>
</dbReference>
<accession>F2KQC4</accession>
<gene>
    <name evidence="2" type="ordered locus">Arcve_0530</name>
</gene>
<dbReference type="Gene3D" id="3.10.450.750">
    <property type="match status" value="1"/>
</dbReference>
<dbReference type="PROSITE" id="PS51379">
    <property type="entry name" value="4FE4S_FER_2"/>
    <property type="match status" value="2"/>
</dbReference>
<dbReference type="InterPro" id="IPR017900">
    <property type="entry name" value="4Fe4S_Fe_S_CS"/>
</dbReference>
<dbReference type="KEGG" id="ave:Arcve_0530"/>
<sequence>MSGEAKGKKKEKPPKIIDAKYFGNLKVAVIDKGICSHCSTCATACPAKGITTEGVIDFPNWEEDCTDCGFCIRVCPRWDYRPLNGLGEYIEIFAAKSNRFSGQDGGMVTEILASAMEMGIIEAAAVVRRDEEWKPAAFVAKSVEELVQASGTKYSYADVLPALRKAGKVSAAIVGTPCMVSGARKLQQNFAKYRNNIRLVVGLFCTENFYYEDLRRFLESKGIDISRVEKMDIKKGKFIVSPQGVSFPVKEMDEIVPSGCKVCQDFAAVESDVSIGSVGASDGFSAVIVRSEVAKQIVDYIREKGYATFEDAKVELIEKLVNFKIKIHPYP</sequence>
<protein>
    <submittedName>
        <fullName evidence="2">Coenzyme F420 hydrogenase</fullName>
        <ecNumber evidence="2">1.12.98.1</ecNumber>
    </submittedName>
</protein>
<dbReference type="SUPFAM" id="SSF54862">
    <property type="entry name" value="4Fe-4S ferredoxins"/>
    <property type="match status" value="1"/>
</dbReference>
<dbReference type="OrthoDB" id="38261at2157"/>
<dbReference type="RefSeq" id="WP_013683231.1">
    <property type="nucleotide sequence ID" value="NC_015320.1"/>
</dbReference>
<evidence type="ECO:0000313" key="3">
    <source>
        <dbReference type="Proteomes" id="UP000008136"/>
    </source>
</evidence>
<dbReference type="InterPro" id="IPR045220">
    <property type="entry name" value="FRHB/FDHB/HCAR-like"/>
</dbReference>
<keyword evidence="3" id="KW-1185">Reference proteome</keyword>
<evidence type="ECO:0000259" key="1">
    <source>
        <dbReference type="PROSITE" id="PS51379"/>
    </source>
</evidence>
<reference evidence="2 3" key="1">
    <citation type="submission" date="2011-03" db="EMBL/GenBank/DDBJ databases">
        <title>The complete genome of Archaeoglobus veneficus SNP6.</title>
        <authorList>
            <consortium name="US DOE Joint Genome Institute (JGI-PGF)"/>
            <person name="Lucas S."/>
            <person name="Copeland A."/>
            <person name="Lapidus A."/>
            <person name="Bruce D."/>
            <person name="Goodwin L."/>
            <person name="Pitluck S."/>
            <person name="Kyrpides N."/>
            <person name="Mavromatis K."/>
            <person name="Pagani I."/>
            <person name="Ivanova N."/>
            <person name="Mikhailova N."/>
            <person name="Lu M."/>
            <person name="Detter J.C."/>
            <person name="Tapia R."/>
            <person name="Han C."/>
            <person name="Land M."/>
            <person name="Hauser L."/>
            <person name="Markowitz V."/>
            <person name="Cheng J.-F."/>
            <person name="Hugenholtz P."/>
            <person name="Woyke T."/>
            <person name="Wu D."/>
            <person name="Spring S."/>
            <person name="Brambilla E."/>
            <person name="Klenk H.-P."/>
            <person name="Eisen J.A."/>
        </authorList>
    </citation>
    <scope>NUCLEOTIDE SEQUENCE [LARGE SCALE GENOMIC DNA]</scope>
    <source>
        <strain>SNP6</strain>
    </source>
</reference>
<feature type="domain" description="4Fe-4S ferredoxin-type" evidence="1">
    <location>
        <begin position="26"/>
        <end position="55"/>
    </location>
</feature>
<dbReference type="EMBL" id="CP002588">
    <property type="protein sequence ID" value="AEA46557.1"/>
    <property type="molecule type" value="Genomic_DNA"/>
</dbReference>
<evidence type="ECO:0000313" key="2">
    <source>
        <dbReference type="EMBL" id="AEA46557.1"/>
    </source>
</evidence>
<dbReference type="PROSITE" id="PS00198">
    <property type="entry name" value="4FE4S_FER_1"/>
    <property type="match status" value="1"/>
</dbReference>
<dbReference type="Pfam" id="PF04432">
    <property type="entry name" value="FrhB_FdhB_C"/>
    <property type="match status" value="1"/>
</dbReference>
<dbReference type="PANTHER" id="PTHR31332">
    <property type="entry name" value="7-HYDROXYMETHYL CHLOROPHYLL A REDUCTASE, CHLOROPLASTIC"/>
    <property type="match status" value="1"/>
</dbReference>
<dbReference type="AlphaFoldDB" id="F2KQC4"/>
<dbReference type="STRING" id="693661.Arcve_0530"/>
<dbReference type="HOGENOM" id="CLU_037958_0_0_2"/>
<dbReference type="InterPro" id="IPR007516">
    <property type="entry name" value="Co_F420_Hydgase/DH_bsu_N"/>
</dbReference>
<dbReference type="EC" id="1.12.98.1" evidence="2"/>
<dbReference type="GO" id="GO:0052592">
    <property type="term" value="F:oxidoreductase activity, acting on CH or CH2 groups, with an iron-sulfur protein as acceptor"/>
    <property type="evidence" value="ECO:0007669"/>
    <property type="project" value="TreeGrafter"/>
</dbReference>
<name>F2KQC4_ARCVS</name>
<dbReference type="GeneID" id="10393626"/>